<dbReference type="AlphaFoldDB" id="M3UVK4"/>
<dbReference type="Proteomes" id="UP000035009">
    <property type="component" value="Unassembled WGS sequence"/>
</dbReference>
<evidence type="ECO:0000313" key="2">
    <source>
        <dbReference type="EMBL" id="GAC79572.1"/>
    </source>
</evidence>
<accession>M3UVK4</accession>
<dbReference type="InterPro" id="IPR003870">
    <property type="entry name" value="DUF222"/>
</dbReference>
<name>M3UVK4_GORML</name>
<feature type="domain" description="DUF222" evidence="1">
    <location>
        <begin position="112"/>
        <end position="374"/>
    </location>
</feature>
<dbReference type="OrthoDB" id="4774794at2"/>
<evidence type="ECO:0000259" key="1">
    <source>
        <dbReference type="Pfam" id="PF02720"/>
    </source>
</evidence>
<protein>
    <recommendedName>
        <fullName evidence="1">DUF222 domain-containing protein</fullName>
    </recommendedName>
</protein>
<sequence length="531" mass="57352">MSVTLEGQAGATVTVEDGDIVVRIVMPAVSDGDDADDAALLLFAARADSFQGFMMWERYAAAHKLWRRKVESVSTALDDQGDLREDQGEYDVFTRVYDPLCQTAASYATVAGVKQFTAELFIDRAISCMERVPEVGSLMRDGVLIPLWFHAALEQTEAVTDEEVLAVIDAEAATALREAGQLSKTRVIEIVQAIVAEHDPEAARVARETAKVGKRVVVEPVDADLAELKVTASVEDTTLALNSINSAMAGACSKDPRTTQERRSAAAIALLTGALFTCECDDPECEARGGVDAAAQCAKVVLHAIVRRESLTGESDTPAYLDGHGPISAEHARDIAARFDTTVRDLDLGELLDRTSQPSDGYRPTAACAVAVRAVHGRCTHPGCDMPAWKCDLDHVVEYDHDNPAAGGATCPCNLNPKCRFHHGLKTHVAGWVDDQIVDANGVIWTEVTTPEGVTVRSRALNGWLLPELGLIPCRHDDAAGSARPEAEPEPQRRLTRAAAKHRYRMRIRALNRRNGVVRHAAVVAAGEPPF</sequence>
<dbReference type="InterPro" id="IPR003615">
    <property type="entry name" value="HNH_nuc"/>
</dbReference>
<keyword evidence="3" id="KW-1185">Reference proteome</keyword>
<evidence type="ECO:0000313" key="3">
    <source>
        <dbReference type="Proteomes" id="UP000035009"/>
    </source>
</evidence>
<dbReference type="EMBL" id="BAOP01000010">
    <property type="protein sequence ID" value="GAC79572.1"/>
    <property type="molecule type" value="Genomic_DNA"/>
</dbReference>
<dbReference type="Pfam" id="PF02720">
    <property type="entry name" value="DUF222"/>
    <property type="match status" value="1"/>
</dbReference>
<gene>
    <name evidence="2" type="ORF">GM1_010_01620</name>
</gene>
<proteinExistence type="predicted"/>
<dbReference type="CDD" id="cd00085">
    <property type="entry name" value="HNHc"/>
    <property type="match status" value="1"/>
</dbReference>
<dbReference type="RefSeq" id="WP_008378089.1">
    <property type="nucleotide sequence ID" value="NZ_BAOP01000010.1"/>
</dbReference>
<comment type="caution">
    <text evidence="2">The sequence shown here is derived from an EMBL/GenBank/DDBJ whole genome shotgun (WGS) entry which is preliminary data.</text>
</comment>
<dbReference type="STRING" id="410332.SAMN04488550_2064"/>
<reference evidence="2 3" key="1">
    <citation type="submission" date="2013-02" db="EMBL/GenBank/DDBJ databases">
        <title>Whole genome shotgun sequence of Gordonia malaquae NBRC 108250.</title>
        <authorList>
            <person name="Yoshida I."/>
            <person name="Hosoyama A."/>
            <person name="Tsuchikane K."/>
            <person name="Ando Y."/>
            <person name="Baba S."/>
            <person name="Ohji S."/>
            <person name="Hamada M."/>
            <person name="Tamura T."/>
            <person name="Yamazoe A."/>
            <person name="Yamazaki S."/>
            <person name="Fujita N."/>
        </authorList>
    </citation>
    <scope>NUCLEOTIDE SEQUENCE [LARGE SCALE GENOMIC DNA]</scope>
    <source>
        <strain evidence="2 3">NBRC 108250</strain>
    </source>
</reference>
<dbReference type="eggNOG" id="COG1403">
    <property type="taxonomic scope" value="Bacteria"/>
</dbReference>
<organism evidence="2 3">
    <name type="scientific">Gordonia malaquae NBRC 108250</name>
    <dbReference type="NCBI Taxonomy" id="1223542"/>
    <lineage>
        <taxon>Bacteria</taxon>
        <taxon>Bacillati</taxon>
        <taxon>Actinomycetota</taxon>
        <taxon>Actinomycetes</taxon>
        <taxon>Mycobacteriales</taxon>
        <taxon>Gordoniaceae</taxon>
        <taxon>Gordonia</taxon>
    </lineage>
</organism>